<keyword evidence="8" id="KW-1185">Reference proteome</keyword>
<dbReference type="EC" id="2.1.1.170" evidence="6"/>
<dbReference type="SUPFAM" id="SSF53335">
    <property type="entry name" value="S-adenosyl-L-methionine-dependent methyltransferases"/>
    <property type="match status" value="1"/>
</dbReference>
<feature type="binding site" evidence="6">
    <location>
        <position position="91"/>
    </location>
    <ligand>
        <name>S-adenosyl-L-methionine</name>
        <dbReference type="ChEBI" id="CHEBI:59789"/>
    </ligand>
</feature>
<proteinExistence type="inferred from homology"/>
<evidence type="ECO:0000256" key="6">
    <source>
        <dbReference type="HAMAP-Rule" id="MF_00074"/>
    </source>
</evidence>
<comment type="function">
    <text evidence="6">Specifically methylates the N7 position of guanine in position 527 of 16S rRNA.</text>
</comment>
<reference evidence="7" key="1">
    <citation type="submission" date="2017-05" db="EMBL/GenBank/DDBJ databases">
        <authorList>
            <person name="Imhoff J.F."/>
            <person name="Rahn T."/>
            <person name="Kuenzel S."/>
            <person name="Neulinger S.C."/>
        </authorList>
    </citation>
    <scope>NUCLEOTIDE SEQUENCE</scope>
    <source>
        <strain evidence="7">DSM 4395</strain>
    </source>
</reference>
<dbReference type="NCBIfam" id="TIGR00138">
    <property type="entry name" value="rsmG_gidB"/>
    <property type="match status" value="1"/>
</dbReference>
<dbReference type="GO" id="GO:0005829">
    <property type="term" value="C:cytosol"/>
    <property type="evidence" value="ECO:0007669"/>
    <property type="project" value="TreeGrafter"/>
</dbReference>
<sequence length="240" mass="25644">MSTRAGHDAAAAPELRARLDAGLAAMAPAVTEALDVTARDQLVQYVQLLARWNRAYNLTAVRDPREQVARHLLDSLAVLPWVGRGPVLDLGTGAGLPGIPLAIARPELAFTLLDSNGKKTRFVRQAVLELGLDQVEVIQSRLETYRPARKFATIVARALASLPDLYRGAQNMASDDARLLALKGRLAQDELNSLLTCLSATDAAAADARLAEPCIHPLVVPGIDGERSLIEVPLGSSIHG</sequence>
<keyword evidence="3 6" id="KW-0489">Methyltransferase</keyword>
<organism evidence="7 8">
    <name type="scientific">Halochromatium salexigens</name>
    <name type="common">Chromatium salexigens</name>
    <dbReference type="NCBI Taxonomy" id="49447"/>
    <lineage>
        <taxon>Bacteria</taxon>
        <taxon>Pseudomonadati</taxon>
        <taxon>Pseudomonadota</taxon>
        <taxon>Gammaproteobacteria</taxon>
        <taxon>Chromatiales</taxon>
        <taxon>Chromatiaceae</taxon>
        <taxon>Halochromatium</taxon>
    </lineage>
</organism>
<dbReference type="CDD" id="cd02440">
    <property type="entry name" value="AdoMet_MTases"/>
    <property type="match status" value="1"/>
</dbReference>
<evidence type="ECO:0000256" key="5">
    <source>
        <dbReference type="ARBA" id="ARBA00022691"/>
    </source>
</evidence>
<protein>
    <recommendedName>
        <fullName evidence="6">Ribosomal RNA small subunit methyltransferase G</fullName>
        <ecNumber evidence="6">2.1.1.170</ecNumber>
    </recommendedName>
    <alternativeName>
        <fullName evidence="6">16S rRNA 7-methylguanosine methyltransferase</fullName>
        <shortName evidence="6">16S rRNA m7G methyltransferase</shortName>
    </alternativeName>
</protein>
<dbReference type="PANTHER" id="PTHR31760:SF0">
    <property type="entry name" value="S-ADENOSYL-L-METHIONINE-DEPENDENT METHYLTRANSFERASES SUPERFAMILY PROTEIN"/>
    <property type="match status" value="1"/>
</dbReference>
<comment type="subcellular location">
    <subcellularLocation>
        <location evidence="6">Cytoplasm</location>
    </subcellularLocation>
</comment>
<dbReference type="PIRSF" id="PIRSF003078">
    <property type="entry name" value="GidB"/>
    <property type="match status" value="1"/>
</dbReference>
<dbReference type="InterPro" id="IPR029063">
    <property type="entry name" value="SAM-dependent_MTases_sf"/>
</dbReference>
<evidence type="ECO:0000313" key="8">
    <source>
        <dbReference type="Proteomes" id="UP001296967"/>
    </source>
</evidence>
<keyword evidence="1 6" id="KW-0963">Cytoplasm</keyword>
<keyword evidence="2 6" id="KW-0698">rRNA processing</keyword>
<dbReference type="HAMAP" id="MF_00074">
    <property type="entry name" value="16SrRNA_methyltr_G"/>
    <property type="match status" value="1"/>
</dbReference>
<comment type="similarity">
    <text evidence="6">Belongs to the methyltransferase superfamily. RNA methyltransferase RsmG family.</text>
</comment>
<name>A0AAJ0UEB9_HALSE</name>
<dbReference type="GO" id="GO:0070043">
    <property type="term" value="F:rRNA (guanine-N7-)-methyltransferase activity"/>
    <property type="evidence" value="ECO:0007669"/>
    <property type="project" value="UniProtKB-UniRule"/>
</dbReference>
<keyword evidence="5 6" id="KW-0949">S-adenosyl-L-methionine</keyword>
<evidence type="ECO:0000256" key="1">
    <source>
        <dbReference type="ARBA" id="ARBA00022490"/>
    </source>
</evidence>
<gene>
    <name evidence="6" type="primary">rsmG</name>
    <name evidence="7" type="ORF">CCR82_04845</name>
</gene>
<evidence type="ECO:0000256" key="3">
    <source>
        <dbReference type="ARBA" id="ARBA00022603"/>
    </source>
</evidence>
<dbReference type="RefSeq" id="WP_201244289.1">
    <property type="nucleotide sequence ID" value="NZ_NHSF01000026.1"/>
</dbReference>
<evidence type="ECO:0000256" key="4">
    <source>
        <dbReference type="ARBA" id="ARBA00022679"/>
    </source>
</evidence>
<dbReference type="Gene3D" id="3.40.50.150">
    <property type="entry name" value="Vaccinia Virus protein VP39"/>
    <property type="match status" value="1"/>
</dbReference>
<feature type="binding site" evidence="6">
    <location>
        <position position="96"/>
    </location>
    <ligand>
        <name>S-adenosyl-L-methionine</name>
        <dbReference type="ChEBI" id="CHEBI:59789"/>
    </ligand>
</feature>
<feature type="binding site" evidence="6">
    <location>
        <begin position="142"/>
        <end position="143"/>
    </location>
    <ligand>
        <name>S-adenosyl-L-methionine</name>
        <dbReference type="ChEBI" id="CHEBI:59789"/>
    </ligand>
</feature>
<keyword evidence="4 6" id="KW-0808">Transferase</keyword>
<dbReference type="AlphaFoldDB" id="A0AAJ0UEB9"/>
<dbReference type="PANTHER" id="PTHR31760">
    <property type="entry name" value="S-ADENOSYL-L-METHIONINE-DEPENDENT METHYLTRANSFERASES SUPERFAMILY PROTEIN"/>
    <property type="match status" value="1"/>
</dbReference>
<reference evidence="7" key="2">
    <citation type="journal article" date="2020" name="Microorganisms">
        <title>Osmotic Adaptation and Compatible Solute Biosynthesis of Phototrophic Bacteria as Revealed from Genome Analyses.</title>
        <authorList>
            <person name="Imhoff J.F."/>
            <person name="Rahn T."/>
            <person name="Kunzel S."/>
            <person name="Keller A."/>
            <person name="Neulinger S.C."/>
        </authorList>
    </citation>
    <scope>NUCLEOTIDE SEQUENCE</scope>
    <source>
        <strain evidence="7">DSM 4395</strain>
    </source>
</reference>
<comment type="catalytic activity">
    <reaction evidence="6">
        <text>guanosine(527) in 16S rRNA + S-adenosyl-L-methionine = N(7)-methylguanosine(527) in 16S rRNA + S-adenosyl-L-homocysteine</text>
        <dbReference type="Rhea" id="RHEA:42732"/>
        <dbReference type="Rhea" id="RHEA-COMP:10209"/>
        <dbReference type="Rhea" id="RHEA-COMP:10210"/>
        <dbReference type="ChEBI" id="CHEBI:57856"/>
        <dbReference type="ChEBI" id="CHEBI:59789"/>
        <dbReference type="ChEBI" id="CHEBI:74269"/>
        <dbReference type="ChEBI" id="CHEBI:74480"/>
        <dbReference type="EC" id="2.1.1.170"/>
    </reaction>
</comment>
<comment type="caution">
    <text evidence="7">The sequence shown here is derived from an EMBL/GenBank/DDBJ whole genome shotgun (WGS) entry which is preliminary data.</text>
</comment>
<comment type="caution">
    <text evidence="6">Lacks conserved residue(s) required for the propagation of feature annotation.</text>
</comment>
<dbReference type="EMBL" id="NHSF01000026">
    <property type="protein sequence ID" value="MBK5929874.1"/>
    <property type="molecule type" value="Genomic_DNA"/>
</dbReference>
<evidence type="ECO:0000313" key="7">
    <source>
        <dbReference type="EMBL" id="MBK5929874.1"/>
    </source>
</evidence>
<feature type="binding site" evidence="6">
    <location>
        <position position="157"/>
    </location>
    <ligand>
        <name>S-adenosyl-L-methionine</name>
        <dbReference type="ChEBI" id="CHEBI:59789"/>
    </ligand>
</feature>
<dbReference type="Proteomes" id="UP001296967">
    <property type="component" value="Unassembled WGS sequence"/>
</dbReference>
<accession>A0AAJ0UEB9</accession>
<evidence type="ECO:0000256" key="2">
    <source>
        <dbReference type="ARBA" id="ARBA00022552"/>
    </source>
</evidence>
<dbReference type="InterPro" id="IPR003682">
    <property type="entry name" value="rRNA_ssu_MeTfrase_G"/>
</dbReference>
<dbReference type="Pfam" id="PF02527">
    <property type="entry name" value="GidB"/>
    <property type="match status" value="1"/>
</dbReference>